<name>A0A1G2LU93_9BACT</name>
<dbReference type="GO" id="GO:0019843">
    <property type="term" value="F:rRNA binding"/>
    <property type="evidence" value="ECO:0007669"/>
    <property type="project" value="UniProtKB-UniRule"/>
</dbReference>
<comment type="caution">
    <text evidence="10">The sequence shown here is derived from an EMBL/GenBank/DDBJ whole genome shotgun (WGS) entry which is preliminary data.</text>
</comment>
<evidence type="ECO:0000256" key="2">
    <source>
        <dbReference type="ARBA" id="ARBA00022730"/>
    </source>
</evidence>
<evidence type="ECO:0000313" key="11">
    <source>
        <dbReference type="Proteomes" id="UP000178116"/>
    </source>
</evidence>
<dbReference type="Pfam" id="PF01281">
    <property type="entry name" value="Ribosomal_L9_N"/>
    <property type="match status" value="1"/>
</dbReference>
<evidence type="ECO:0000259" key="9">
    <source>
        <dbReference type="Pfam" id="PF03948"/>
    </source>
</evidence>
<dbReference type="InterPro" id="IPR020070">
    <property type="entry name" value="Ribosomal_bL9_N"/>
</dbReference>
<dbReference type="InterPro" id="IPR036791">
    <property type="entry name" value="Ribosomal_bL9_C_sf"/>
</dbReference>
<dbReference type="GO" id="GO:0003735">
    <property type="term" value="F:structural constituent of ribosome"/>
    <property type="evidence" value="ECO:0007669"/>
    <property type="project" value="InterPro"/>
</dbReference>
<dbReference type="Proteomes" id="UP000178116">
    <property type="component" value="Unassembled WGS sequence"/>
</dbReference>
<proteinExistence type="inferred from homology"/>
<evidence type="ECO:0000256" key="4">
    <source>
        <dbReference type="ARBA" id="ARBA00022980"/>
    </source>
</evidence>
<organism evidence="10 11">
    <name type="scientific">Candidatus Tagabacteria bacterium RIFCSPLOWO2_01_FULL_42_9</name>
    <dbReference type="NCBI Taxonomy" id="1802296"/>
    <lineage>
        <taxon>Bacteria</taxon>
        <taxon>Candidatus Tagaibacteriota</taxon>
    </lineage>
</organism>
<evidence type="ECO:0000313" key="10">
    <source>
        <dbReference type="EMBL" id="OHA15123.1"/>
    </source>
</evidence>
<evidence type="ECO:0000256" key="7">
    <source>
        <dbReference type="HAMAP-Rule" id="MF_00503"/>
    </source>
</evidence>
<keyword evidence="5 7" id="KW-0687">Ribonucleoprotein</keyword>
<dbReference type="GO" id="GO:1990904">
    <property type="term" value="C:ribonucleoprotein complex"/>
    <property type="evidence" value="ECO:0007669"/>
    <property type="project" value="UniProtKB-KW"/>
</dbReference>
<sequence length="149" mass="16896">MKIILLQDIAGIGKKWEVKEIKGGFARNYLLARNLAVLATPKAQKDAELKRKQRAQGKAVQEDLLLKSLASLHGAVLEIERKANEKGHLFDGLDAKEIGEIIKEKLNVEIPLDLVRLEKSIKETGRHKITVVHKDKETFFEIEIKPDQR</sequence>
<dbReference type="Pfam" id="PF03948">
    <property type="entry name" value="Ribosomal_L9_C"/>
    <property type="match status" value="1"/>
</dbReference>
<dbReference type="InterPro" id="IPR036935">
    <property type="entry name" value="Ribosomal_bL9_N_sf"/>
</dbReference>
<comment type="function">
    <text evidence="7">Binds to the 23S rRNA.</text>
</comment>
<dbReference type="GO" id="GO:0005840">
    <property type="term" value="C:ribosome"/>
    <property type="evidence" value="ECO:0007669"/>
    <property type="project" value="UniProtKB-KW"/>
</dbReference>
<feature type="domain" description="Large ribosomal subunit protein bL9 C-terminal" evidence="9">
    <location>
        <begin position="71"/>
        <end position="144"/>
    </location>
</feature>
<evidence type="ECO:0000256" key="5">
    <source>
        <dbReference type="ARBA" id="ARBA00023274"/>
    </source>
</evidence>
<dbReference type="GO" id="GO:0006412">
    <property type="term" value="P:translation"/>
    <property type="evidence" value="ECO:0007669"/>
    <property type="project" value="UniProtKB-UniRule"/>
</dbReference>
<protein>
    <recommendedName>
        <fullName evidence="6 7">Large ribosomal subunit protein bL9</fullName>
    </recommendedName>
</protein>
<dbReference type="SUPFAM" id="SSF55658">
    <property type="entry name" value="L9 N-domain-like"/>
    <property type="match status" value="1"/>
</dbReference>
<accession>A0A1G2LU93</accession>
<keyword evidence="2 7" id="KW-0699">rRNA-binding</keyword>
<dbReference type="InterPro" id="IPR020594">
    <property type="entry name" value="Ribosomal_bL9_bac/chp"/>
</dbReference>
<dbReference type="Gene3D" id="3.40.5.10">
    <property type="entry name" value="Ribosomal protein L9, N-terminal domain"/>
    <property type="match status" value="1"/>
</dbReference>
<evidence type="ECO:0000256" key="1">
    <source>
        <dbReference type="ARBA" id="ARBA00010605"/>
    </source>
</evidence>
<dbReference type="InterPro" id="IPR020069">
    <property type="entry name" value="Ribosomal_bL9_C"/>
</dbReference>
<dbReference type="AlphaFoldDB" id="A0A1G2LU93"/>
<gene>
    <name evidence="7" type="primary">rplI</name>
    <name evidence="10" type="ORF">A3A10_00435</name>
</gene>
<dbReference type="EMBL" id="MHRA01000028">
    <property type="protein sequence ID" value="OHA15123.1"/>
    <property type="molecule type" value="Genomic_DNA"/>
</dbReference>
<dbReference type="NCBIfam" id="TIGR00158">
    <property type="entry name" value="L9"/>
    <property type="match status" value="1"/>
</dbReference>
<reference evidence="10 11" key="1">
    <citation type="journal article" date="2016" name="Nat. Commun.">
        <title>Thousands of microbial genomes shed light on interconnected biogeochemical processes in an aquifer system.</title>
        <authorList>
            <person name="Anantharaman K."/>
            <person name="Brown C.T."/>
            <person name="Hug L.A."/>
            <person name="Sharon I."/>
            <person name="Castelle C.J."/>
            <person name="Probst A.J."/>
            <person name="Thomas B.C."/>
            <person name="Singh A."/>
            <person name="Wilkins M.J."/>
            <person name="Karaoz U."/>
            <person name="Brodie E.L."/>
            <person name="Williams K.H."/>
            <person name="Hubbard S.S."/>
            <person name="Banfield J.F."/>
        </authorList>
    </citation>
    <scope>NUCLEOTIDE SEQUENCE [LARGE SCALE GENOMIC DNA]</scope>
</reference>
<keyword evidence="3 7" id="KW-0694">RNA-binding</keyword>
<dbReference type="Gene3D" id="3.10.430.100">
    <property type="entry name" value="Ribosomal protein L9, C-terminal domain"/>
    <property type="match status" value="1"/>
</dbReference>
<dbReference type="HAMAP" id="MF_00503">
    <property type="entry name" value="Ribosomal_bL9"/>
    <property type="match status" value="1"/>
</dbReference>
<dbReference type="PANTHER" id="PTHR21368">
    <property type="entry name" value="50S RIBOSOMAL PROTEIN L9"/>
    <property type="match status" value="1"/>
</dbReference>
<dbReference type="SUPFAM" id="SSF55653">
    <property type="entry name" value="Ribosomal protein L9 C-domain"/>
    <property type="match status" value="1"/>
</dbReference>
<comment type="similarity">
    <text evidence="1 7">Belongs to the bacterial ribosomal protein bL9 family.</text>
</comment>
<evidence type="ECO:0000259" key="8">
    <source>
        <dbReference type="Pfam" id="PF01281"/>
    </source>
</evidence>
<feature type="domain" description="Ribosomal protein L9" evidence="8">
    <location>
        <begin position="1"/>
        <end position="45"/>
    </location>
</feature>
<evidence type="ECO:0000256" key="6">
    <source>
        <dbReference type="ARBA" id="ARBA00035292"/>
    </source>
</evidence>
<evidence type="ECO:0000256" key="3">
    <source>
        <dbReference type="ARBA" id="ARBA00022884"/>
    </source>
</evidence>
<dbReference type="InterPro" id="IPR000244">
    <property type="entry name" value="Ribosomal_bL9"/>
</dbReference>
<keyword evidence="4 7" id="KW-0689">Ribosomal protein</keyword>
<dbReference type="InterPro" id="IPR009027">
    <property type="entry name" value="Ribosomal_bL9/RNase_H1_N"/>
</dbReference>